<dbReference type="GO" id="GO:0005777">
    <property type="term" value="C:peroxisome"/>
    <property type="evidence" value="ECO:0007669"/>
    <property type="project" value="InterPro"/>
</dbReference>
<reference evidence="5" key="2">
    <citation type="submission" date="2013-12" db="EMBL/GenBank/DDBJ databases">
        <authorList>
            <person name="Yu Y."/>
            <person name="Lee S."/>
            <person name="de Baynast K."/>
            <person name="Wissotski M."/>
            <person name="Liu L."/>
            <person name="Talag J."/>
            <person name="Goicoechea J."/>
            <person name="Angelova A."/>
            <person name="Jetty R."/>
            <person name="Kudrna D."/>
            <person name="Golser W."/>
            <person name="Rivera L."/>
            <person name="Zhang J."/>
            <person name="Wing R."/>
        </authorList>
    </citation>
    <scope>NUCLEOTIDE SEQUENCE</scope>
</reference>
<feature type="region of interest" description="Disordered" evidence="1">
    <location>
        <begin position="179"/>
        <end position="480"/>
    </location>
</feature>
<protein>
    <recommendedName>
        <fullName evidence="6">NYN domain-containing protein</fullName>
    </recommendedName>
</protein>
<evidence type="ECO:0000313" key="5">
    <source>
        <dbReference type="Proteomes" id="UP000032180"/>
    </source>
</evidence>
<dbReference type="CDD" id="cd10910">
    <property type="entry name" value="PIN_limkain_b1_N_like"/>
    <property type="match status" value="1"/>
</dbReference>
<dbReference type="InterPro" id="IPR021139">
    <property type="entry name" value="NYN"/>
</dbReference>
<feature type="compositionally biased region" description="Polar residues" evidence="1">
    <location>
        <begin position="354"/>
        <end position="364"/>
    </location>
</feature>
<dbReference type="InterPro" id="IPR024768">
    <property type="entry name" value="Marf1"/>
</dbReference>
<dbReference type="PANTHER" id="PTHR14379:SF3">
    <property type="entry name" value="MEIOSIS REGULATOR AND MRNA STABILITY FACTOR 1"/>
    <property type="match status" value="1"/>
</dbReference>
<dbReference type="GO" id="GO:0010468">
    <property type="term" value="P:regulation of gene expression"/>
    <property type="evidence" value="ECO:0007669"/>
    <property type="project" value="InterPro"/>
</dbReference>
<feature type="compositionally biased region" description="Pro residues" evidence="1">
    <location>
        <begin position="384"/>
        <end position="394"/>
    </location>
</feature>
<proteinExistence type="predicted"/>
<evidence type="ECO:0000313" key="4">
    <source>
        <dbReference type="EnsemblPlants" id="LPERR07G20560.1"/>
    </source>
</evidence>
<dbReference type="PANTHER" id="PTHR14379">
    <property type="entry name" value="LIMKAIN B LKAP"/>
    <property type="match status" value="1"/>
</dbReference>
<dbReference type="eggNOG" id="ENOG502QWNR">
    <property type="taxonomic scope" value="Eukaryota"/>
</dbReference>
<keyword evidence="5" id="KW-1185">Reference proteome</keyword>
<sequence length="652" mass="70258">MAAEYATAKTSVWWDIENCQVPRSCDPNLIAQNMSSALAAAGYTGPVSISAYGDIGCIGNSVTHALSSTGISLNHVPPGIKDASDKKILVDMLFWAIDNPPPANYLLISGDRDFSNALHKLTMRRYNILLAQPPNVSQALTAAAKCVWLWKSLVAGEPPLAESPYISSTASGNTVVLDTSKNINSDSSDTTTTHANPQMQNGIQSDNQKGGNGKTDKQSKVKQPRRNQSDNVSEPASNEESSGEVAKNPKENISNLPRQSSIPSSSSSESLDGAKVNQTSKPKVPPFSLPKNPANSAHSHRKTSPHTAESATKNGAPDSGNGSGHNPKHHKPHTSQSPRPQNPFTRPHSGSGAFRTSSSQRTNSCPPPAGHSGAPTAPLQSWPSAPPYHSPPVNYPDMSRINSSGCPREIHDNQGFNMNYHPNHSAAPHNVQPAPHNVHHAYNDYSYRPPTPPSMPSNMQNTGQWGGNPGSPQPSSDPQGLIRNILGALEVLKMEKIPPTEQYISDCIHYGDSNLPNFDVKMALELAIQHQAVVMKKLGPMSFFLGKNQNLWKCVNIMDINAKYPKETFDAVHKFISSTTGSSAIKNSRSKYLAAIILKNQCLKHLALGEVLQILYIIINTKKWFVPHSSGWQPLSFNIIVVDATPGAGGKA</sequence>
<dbReference type="Pfam" id="PF24620">
    <property type="entry name" value="DUF7625"/>
    <property type="match status" value="1"/>
</dbReference>
<dbReference type="GO" id="GO:0004540">
    <property type="term" value="F:RNA nuclease activity"/>
    <property type="evidence" value="ECO:0007669"/>
    <property type="project" value="InterPro"/>
</dbReference>
<accession>A0A0D9X1Z0</accession>
<dbReference type="Gramene" id="LPERR07G20560.1">
    <property type="protein sequence ID" value="LPERR07G20560.1"/>
    <property type="gene ID" value="LPERR07G20560"/>
</dbReference>
<dbReference type="STRING" id="77586.A0A0D9X1Z0"/>
<feature type="domain" description="NYN" evidence="2">
    <location>
        <begin position="9"/>
        <end position="144"/>
    </location>
</feature>
<evidence type="ECO:0000259" key="3">
    <source>
        <dbReference type="Pfam" id="PF24620"/>
    </source>
</evidence>
<dbReference type="EnsemblPlants" id="LPERR07G20560.1">
    <property type="protein sequence ID" value="LPERR07G20560.1"/>
    <property type="gene ID" value="LPERR07G20560"/>
</dbReference>
<dbReference type="HOGENOM" id="CLU_013140_0_0_1"/>
<dbReference type="InterPro" id="IPR056042">
    <property type="entry name" value="DUF7625"/>
</dbReference>
<evidence type="ECO:0000259" key="2">
    <source>
        <dbReference type="Pfam" id="PF01936"/>
    </source>
</evidence>
<dbReference type="Gene3D" id="3.40.50.1010">
    <property type="entry name" value="5'-nuclease"/>
    <property type="match status" value="1"/>
</dbReference>
<dbReference type="AlphaFoldDB" id="A0A0D9X1Z0"/>
<evidence type="ECO:0008006" key="6">
    <source>
        <dbReference type="Google" id="ProtNLM"/>
    </source>
</evidence>
<feature type="compositionally biased region" description="Polar residues" evidence="1">
    <location>
        <begin position="194"/>
        <end position="209"/>
    </location>
</feature>
<reference evidence="4" key="3">
    <citation type="submission" date="2015-04" db="UniProtKB">
        <authorList>
            <consortium name="EnsemblPlants"/>
        </authorList>
    </citation>
    <scope>IDENTIFICATION</scope>
</reference>
<feature type="compositionally biased region" description="Low complexity" evidence="1">
    <location>
        <begin position="179"/>
        <end position="193"/>
    </location>
</feature>
<feature type="compositionally biased region" description="Polar residues" evidence="1">
    <location>
        <begin position="229"/>
        <end position="240"/>
    </location>
</feature>
<evidence type="ECO:0000256" key="1">
    <source>
        <dbReference type="SAM" id="MobiDB-lite"/>
    </source>
</evidence>
<organism evidence="4 5">
    <name type="scientific">Leersia perrieri</name>
    <dbReference type="NCBI Taxonomy" id="77586"/>
    <lineage>
        <taxon>Eukaryota</taxon>
        <taxon>Viridiplantae</taxon>
        <taxon>Streptophyta</taxon>
        <taxon>Embryophyta</taxon>
        <taxon>Tracheophyta</taxon>
        <taxon>Spermatophyta</taxon>
        <taxon>Magnoliopsida</taxon>
        <taxon>Liliopsida</taxon>
        <taxon>Poales</taxon>
        <taxon>Poaceae</taxon>
        <taxon>BOP clade</taxon>
        <taxon>Oryzoideae</taxon>
        <taxon>Oryzeae</taxon>
        <taxon>Oryzinae</taxon>
        <taxon>Leersia</taxon>
    </lineage>
</organism>
<dbReference type="Pfam" id="PF01936">
    <property type="entry name" value="NYN"/>
    <property type="match status" value="1"/>
</dbReference>
<feature type="compositionally biased region" description="Low complexity" evidence="1">
    <location>
        <begin position="260"/>
        <end position="270"/>
    </location>
</feature>
<feature type="compositionally biased region" description="Polar residues" evidence="1">
    <location>
        <begin position="334"/>
        <end position="344"/>
    </location>
</feature>
<dbReference type="Proteomes" id="UP000032180">
    <property type="component" value="Chromosome 7"/>
</dbReference>
<reference evidence="4 5" key="1">
    <citation type="submission" date="2012-08" db="EMBL/GenBank/DDBJ databases">
        <title>Oryza genome evolution.</title>
        <authorList>
            <person name="Wing R.A."/>
        </authorList>
    </citation>
    <scope>NUCLEOTIDE SEQUENCE</scope>
</reference>
<name>A0A0D9X1Z0_9ORYZ</name>
<feature type="domain" description="DUF7625" evidence="3">
    <location>
        <begin position="468"/>
        <end position="561"/>
    </location>
</feature>